<accession>A0A0F9NX02</accession>
<organism evidence="1">
    <name type="scientific">marine sediment metagenome</name>
    <dbReference type="NCBI Taxonomy" id="412755"/>
    <lineage>
        <taxon>unclassified sequences</taxon>
        <taxon>metagenomes</taxon>
        <taxon>ecological metagenomes</taxon>
    </lineage>
</organism>
<protein>
    <submittedName>
        <fullName evidence="1">Uncharacterized protein</fullName>
    </submittedName>
</protein>
<reference evidence="1" key="1">
    <citation type="journal article" date="2015" name="Nature">
        <title>Complex archaea that bridge the gap between prokaryotes and eukaryotes.</title>
        <authorList>
            <person name="Spang A."/>
            <person name="Saw J.H."/>
            <person name="Jorgensen S.L."/>
            <person name="Zaremba-Niedzwiedzka K."/>
            <person name="Martijn J."/>
            <person name="Lind A.E."/>
            <person name="van Eijk R."/>
            <person name="Schleper C."/>
            <person name="Guy L."/>
            <person name="Ettema T.J."/>
        </authorList>
    </citation>
    <scope>NUCLEOTIDE SEQUENCE</scope>
</reference>
<comment type="caution">
    <text evidence="1">The sequence shown here is derived from an EMBL/GenBank/DDBJ whole genome shotgun (WGS) entry which is preliminary data.</text>
</comment>
<gene>
    <name evidence="1" type="ORF">LCGC14_0916150</name>
</gene>
<sequence length="48" mass="5826">MMTLENYQTALEMLINFYHIAPDNEKHWWLKRIAFCKKKIDSIILISN</sequence>
<dbReference type="EMBL" id="LAZR01003070">
    <property type="protein sequence ID" value="KKN22349.1"/>
    <property type="molecule type" value="Genomic_DNA"/>
</dbReference>
<dbReference type="AlphaFoldDB" id="A0A0F9NX02"/>
<proteinExistence type="predicted"/>
<evidence type="ECO:0000313" key="1">
    <source>
        <dbReference type="EMBL" id="KKN22349.1"/>
    </source>
</evidence>
<name>A0A0F9NX02_9ZZZZ</name>